<sequence>MSIASLDVGRQAPGAQPHCCLWRRPILRSLLLTLGDKRPVHNHTANTTVGPRLIYEKACPSSEWSYRTCAIMSLKSDITVKSMILGDVGDGVLHRMLHGATIVDCREPAALDLRDTIYCNRGVSIEFGNIDLQNELPPYRGPGASCLASKDATSCTSPSSRASRSAIDQFAIGSPILREGAGYKVCKEPFKTKSCSEPSQDLFQSPLFVPIETFSIKLPYLHHHVPDHLQLGVDAELQGRARGHGRRIGASLRRRLTSCANSYVPSCLPRAGNTTGKFMEKRH</sequence>
<reference evidence="1" key="2">
    <citation type="submission" date="2022-06" db="UniProtKB">
        <authorList>
            <consortium name="EnsemblMetazoa"/>
        </authorList>
    </citation>
    <scope>IDENTIFICATION</scope>
    <source>
        <strain evidence="1">PS312</strain>
    </source>
</reference>
<organism evidence="1 2">
    <name type="scientific">Pristionchus pacificus</name>
    <name type="common">Parasitic nematode worm</name>
    <dbReference type="NCBI Taxonomy" id="54126"/>
    <lineage>
        <taxon>Eukaryota</taxon>
        <taxon>Metazoa</taxon>
        <taxon>Ecdysozoa</taxon>
        <taxon>Nematoda</taxon>
        <taxon>Chromadorea</taxon>
        <taxon>Rhabditida</taxon>
        <taxon>Rhabditina</taxon>
        <taxon>Diplogasteromorpha</taxon>
        <taxon>Diplogasteroidea</taxon>
        <taxon>Neodiplogasteridae</taxon>
        <taxon>Pristionchus</taxon>
    </lineage>
</organism>
<accession>A0A2A6C9D5</accession>
<dbReference type="Proteomes" id="UP000005239">
    <property type="component" value="Unassembled WGS sequence"/>
</dbReference>
<evidence type="ECO:0000313" key="2">
    <source>
        <dbReference type="Proteomes" id="UP000005239"/>
    </source>
</evidence>
<accession>A0A8R1YKR4</accession>
<reference evidence="2" key="1">
    <citation type="journal article" date="2008" name="Nat. Genet.">
        <title>The Pristionchus pacificus genome provides a unique perspective on nematode lifestyle and parasitism.</title>
        <authorList>
            <person name="Dieterich C."/>
            <person name="Clifton S.W."/>
            <person name="Schuster L.N."/>
            <person name="Chinwalla A."/>
            <person name="Delehaunty K."/>
            <person name="Dinkelacker I."/>
            <person name="Fulton L."/>
            <person name="Fulton R."/>
            <person name="Godfrey J."/>
            <person name="Minx P."/>
            <person name="Mitreva M."/>
            <person name="Roeseler W."/>
            <person name="Tian H."/>
            <person name="Witte H."/>
            <person name="Yang S.P."/>
            <person name="Wilson R.K."/>
            <person name="Sommer R.J."/>
        </authorList>
    </citation>
    <scope>NUCLEOTIDE SEQUENCE [LARGE SCALE GENOMIC DNA]</scope>
    <source>
        <strain evidence="2">PS312</strain>
    </source>
</reference>
<gene>
    <name evidence="1" type="primary">WBGene00107504</name>
</gene>
<proteinExistence type="predicted"/>
<dbReference type="AlphaFoldDB" id="A0A2A6C9D5"/>
<name>A0A2A6C9D5_PRIPA</name>
<protein>
    <submittedName>
        <fullName evidence="1">Uncharacterized protein</fullName>
    </submittedName>
</protein>
<keyword evidence="2" id="KW-1185">Reference proteome</keyword>
<dbReference type="EnsemblMetazoa" id="PPA17950.1">
    <property type="protein sequence ID" value="PPA17950.1"/>
    <property type="gene ID" value="WBGene00107504"/>
</dbReference>
<evidence type="ECO:0000313" key="1">
    <source>
        <dbReference type="EnsemblMetazoa" id="PPA17950.1"/>
    </source>
</evidence>